<dbReference type="MEROPS" id="M01.034"/>
<gene>
    <name evidence="16" type="ORF">CANTEDRAFT_114501</name>
</gene>
<dbReference type="SMART" id="SM01263">
    <property type="entry name" value="Leuk-A4-hydro_C"/>
    <property type="match status" value="1"/>
</dbReference>
<keyword evidence="7 13" id="KW-0479">Metal-binding</keyword>
<evidence type="ECO:0000256" key="9">
    <source>
        <dbReference type="ARBA" id="ARBA00022833"/>
    </source>
</evidence>
<evidence type="ECO:0000256" key="7">
    <source>
        <dbReference type="ARBA" id="ARBA00022723"/>
    </source>
</evidence>
<evidence type="ECO:0000256" key="10">
    <source>
        <dbReference type="ARBA" id="ARBA00023049"/>
    </source>
</evidence>
<feature type="domain" description="Peptidase M1 leukotriene A4 hydrolase/aminopeptidase C-terminal" evidence="15">
    <location>
        <begin position="476"/>
        <end position="632"/>
    </location>
</feature>
<dbReference type="InterPro" id="IPR027268">
    <property type="entry name" value="Peptidase_M4/M1_CTD_sf"/>
</dbReference>
<evidence type="ECO:0000256" key="11">
    <source>
        <dbReference type="PIRSR" id="PIRSR612777-1"/>
    </source>
</evidence>
<name>G3B5C1_CANTC</name>
<dbReference type="GO" id="GO:0008270">
    <property type="term" value="F:zinc ion binding"/>
    <property type="evidence" value="ECO:0007669"/>
    <property type="project" value="InterPro"/>
</dbReference>
<evidence type="ECO:0000256" key="3">
    <source>
        <dbReference type="ARBA" id="ARBA00004496"/>
    </source>
</evidence>
<dbReference type="EMBL" id="GL996524">
    <property type="protein sequence ID" value="EGV63182.1"/>
    <property type="molecule type" value="Genomic_DNA"/>
</dbReference>
<dbReference type="EC" id="3.4.11.-" evidence="14"/>
<dbReference type="InterPro" id="IPR045357">
    <property type="entry name" value="Aminopeptidase_N-like_N"/>
</dbReference>
<feature type="binding site" evidence="12">
    <location>
        <begin position="140"/>
        <end position="142"/>
    </location>
    <ligand>
        <name>a peptide</name>
        <dbReference type="ChEBI" id="CHEBI:60466"/>
    </ligand>
</feature>
<dbReference type="AlphaFoldDB" id="G3B5C1"/>
<dbReference type="InterPro" id="IPR016024">
    <property type="entry name" value="ARM-type_fold"/>
</dbReference>
<dbReference type="PANTHER" id="PTHR45726">
    <property type="entry name" value="LEUKOTRIENE A-4 HYDROLASE"/>
    <property type="match status" value="1"/>
</dbReference>
<dbReference type="InterPro" id="IPR001930">
    <property type="entry name" value="Peptidase_M1"/>
</dbReference>
<comment type="subcellular location">
    <subcellularLocation>
        <location evidence="3 14">Cytoplasm</location>
    </subcellularLocation>
</comment>
<dbReference type="KEGG" id="cten:18247450"/>
<dbReference type="InterPro" id="IPR015211">
    <property type="entry name" value="Peptidase_M1_C"/>
</dbReference>
<feature type="binding site" evidence="12">
    <location>
        <begin position="590"/>
        <end position="592"/>
    </location>
    <ligand>
        <name>a peptide</name>
        <dbReference type="ChEBI" id="CHEBI:60466"/>
    </ligand>
</feature>
<dbReference type="GO" id="GO:0004177">
    <property type="term" value="F:aminopeptidase activity"/>
    <property type="evidence" value="ECO:0007669"/>
    <property type="project" value="TreeGrafter"/>
</dbReference>
<dbReference type="STRING" id="590646.G3B5C1"/>
<reference evidence="16 17" key="1">
    <citation type="journal article" date="2011" name="Proc. Natl. Acad. Sci. U.S.A.">
        <title>Comparative genomics of xylose-fermenting fungi for enhanced biofuel production.</title>
        <authorList>
            <person name="Wohlbach D.J."/>
            <person name="Kuo A."/>
            <person name="Sato T.K."/>
            <person name="Potts K.M."/>
            <person name="Salamov A.A."/>
            <person name="LaButti K.M."/>
            <person name="Sun H."/>
            <person name="Clum A."/>
            <person name="Pangilinan J.L."/>
            <person name="Lindquist E.A."/>
            <person name="Lucas S."/>
            <person name="Lapidus A."/>
            <person name="Jin M."/>
            <person name="Gunawan C."/>
            <person name="Balan V."/>
            <person name="Dale B.E."/>
            <person name="Jeffries T.W."/>
            <person name="Zinkel R."/>
            <person name="Barry K.W."/>
            <person name="Grigoriev I.V."/>
            <person name="Gasch A.P."/>
        </authorList>
    </citation>
    <scope>NUCLEOTIDE SEQUENCE [LARGE SCALE GENOMIC DNA]</scope>
    <source>
        <strain evidence="17">ATCC 10573 / BCRC 21748 / CBS 615 / JCM 9827 / NBRC 10315 / NRRL Y-1498 / VKM Y-70</strain>
    </source>
</reference>
<keyword evidence="6 14" id="KW-0645">Protease</keyword>
<dbReference type="Gene3D" id="1.10.390.10">
    <property type="entry name" value="Neutral Protease Domain 2"/>
    <property type="match status" value="1"/>
</dbReference>
<evidence type="ECO:0000256" key="1">
    <source>
        <dbReference type="ARBA" id="ARBA00001268"/>
    </source>
</evidence>
<evidence type="ECO:0000313" key="16">
    <source>
        <dbReference type="EMBL" id="EGV63182.1"/>
    </source>
</evidence>
<keyword evidence="9 13" id="KW-0862">Zinc</keyword>
<dbReference type="NCBIfam" id="TIGR02411">
    <property type="entry name" value="leuko_A4_hydro"/>
    <property type="match status" value="1"/>
</dbReference>
<keyword evidence="17" id="KW-1185">Reference proteome</keyword>
<evidence type="ECO:0000256" key="6">
    <source>
        <dbReference type="ARBA" id="ARBA00022670"/>
    </source>
</evidence>
<feature type="active site" description="Proton donor" evidence="11">
    <location>
        <position position="395"/>
    </location>
</feature>
<dbReference type="Pfam" id="PF01433">
    <property type="entry name" value="Peptidase_M1"/>
    <property type="match status" value="1"/>
</dbReference>
<dbReference type="InterPro" id="IPR042097">
    <property type="entry name" value="Aminopeptidase_N-like_N_sf"/>
</dbReference>
<dbReference type="GO" id="GO:0004301">
    <property type="term" value="F:epoxide hydrolase activity"/>
    <property type="evidence" value="ECO:0007669"/>
    <property type="project" value="UniProtKB-EC"/>
</dbReference>
<dbReference type="GO" id="GO:0006508">
    <property type="term" value="P:proteolysis"/>
    <property type="evidence" value="ECO:0007669"/>
    <property type="project" value="UniProtKB-KW"/>
</dbReference>
<evidence type="ECO:0000259" key="15">
    <source>
        <dbReference type="SMART" id="SM01263"/>
    </source>
</evidence>
<comment type="similarity">
    <text evidence="4 14">Belongs to the peptidase M1 family.</text>
</comment>
<comment type="function">
    <text evidence="2">Aminopeptidase that preferentially cleaves di- and tripeptides. Also has low epoxide hydrolase activity (in vitro). Can hydrolyze the epoxide leukotriene LTA(4) but it forms preferentially 5,6-dihydroxy-7,9,11,14-eicosatetraenoic acid rather than the cytokine leukotriene B(4) as the product compared to the homologous mammalian enzyme (in vitro).</text>
</comment>
<dbReference type="GO" id="GO:0008237">
    <property type="term" value="F:metallopeptidase activity"/>
    <property type="evidence" value="ECO:0007669"/>
    <property type="project" value="UniProtKB-KW"/>
</dbReference>
<dbReference type="PRINTS" id="PR00756">
    <property type="entry name" value="ALADIPTASE"/>
</dbReference>
<dbReference type="CDD" id="cd09599">
    <property type="entry name" value="M1_LTA4H"/>
    <property type="match status" value="1"/>
</dbReference>
<keyword evidence="8 14" id="KW-0378">Hydrolase</keyword>
<feature type="binding site" evidence="13">
    <location>
        <position position="294"/>
    </location>
    <ligand>
        <name>Zn(2+)</name>
        <dbReference type="ChEBI" id="CHEBI:29105"/>
        <note>catalytic</note>
    </ligand>
</feature>
<dbReference type="InterPro" id="IPR038502">
    <property type="entry name" value="M1_LTA-4_hydro/amino_C_sf"/>
</dbReference>
<proteinExistence type="inferred from homology"/>
<dbReference type="EC" id="3.3.2.10" evidence="14"/>
<dbReference type="eggNOG" id="KOG1047">
    <property type="taxonomic scope" value="Eukaryota"/>
</dbReference>
<dbReference type="OrthoDB" id="79562at2759"/>
<dbReference type="Pfam" id="PF09127">
    <property type="entry name" value="Leuk-A4-hydro_C"/>
    <property type="match status" value="1"/>
</dbReference>
<evidence type="ECO:0000256" key="14">
    <source>
        <dbReference type="RuleBase" id="RU361141"/>
    </source>
</evidence>
<protein>
    <recommendedName>
        <fullName evidence="14">Leukotriene A(4) hydrolase</fullName>
        <shortName evidence="14">LTA-4 hydrolase</shortName>
        <ecNumber evidence="14">3.3.2.10</ecNumber>
        <ecNumber evidence="14">3.4.11.-</ecNumber>
    </recommendedName>
</protein>
<dbReference type="InterPro" id="IPR034015">
    <property type="entry name" value="M1_LTA4H"/>
</dbReference>
<evidence type="ECO:0000256" key="5">
    <source>
        <dbReference type="ARBA" id="ARBA00022490"/>
    </source>
</evidence>
<accession>G3B5C1</accession>
<sequence>MTGREAIQHKRPAISPELDPCTLSNYYDVNIVSSNLDLVVSFDNKTVSGSVTYVLKFASKRVSKLTLDCSYLDIKGVSVNDKSAPFTMLPISEPFGSPLEISLETIVDSEFSVSITYATTEKCTALQFINGDTGPYLFSQCQPIHARSLFPCFDTPGAKSPFKYKVYSPSKVLMSGLPEETIEKDVYYFNQPIPIPSYLVAIASGNIVSAPIGPRSSVYSEEPKIKECQWEFEQDMEDFIQVAEKLTFKYEWSKFDVLVLPSTFPYGGMENPNITFATPTLLCKDRSQVKVLAHELAHSWAGNLVTNCSWEHFWLNEGWTVYFERRILGAIAAIKAKRSGRQDYEEYGEKYRHFAAYLGWSELAQTIPDLAVESTSLIWNLTNQDPDDFYSRIPYDKGFTFLYYLENKLGGTKEFDDFIPFYFKKFRYQSIDSFQFIDSLYEFFVPKGKQEVLDSIDFEAWLFAPGLPEYQNFDTSMVDECTNLADKWISSFVKGDVDLIKATFDQEKDFASFDANQHLVFLGNLSKQLDSTDVDPLLVRVFPDVYPYYSESQNFEIIFNTSSLLIKYGSYSETDTTVQRFASWLHTVGRMKYVRPGYRLLAKHISRDFAIKTFEANDNYHPICKALVKKDLGI</sequence>
<dbReference type="Gene3D" id="1.25.40.320">
    <property type="entry name" value="Peptidase M1, leukotriene A4 hydrolase/aminopeptidase C-terminal domain"/>
    <property type="match status" value="1"/>
</dbReference>
<evidence type="ECO:0000256" key="4">
    <source>
        <dbReference type="ARBA" id="ARBA00010136"/>
    </source>
</evidence>
<dbReference type="Gene3D" id="2.60.40.1730">
    <property type="entry name" value="tricorn interacting facor f3 domain"/>
    <property type="match status" value="1"/>
</dbReference>
<organism evidence="17">
    <name type="scientific">Candida tenuis (strain ATCC 10573 / BCRC 21748 / CBS 615 / JCM 9827 / NBRC 10315 / NRRL Y-1498 / VKM Y-70)</name>
    <name type="common">Yeast</name>
    <name type="synonym">Yamadazyma tenuis</name>
    <dbReference type="NCBI Taxonomy" id="590646"/>
    <lineage>
        <taxon>Eukaryota</taxon>
        <taxon>Fungi</taxon>
        <taxon>Dikarya</taxon>
        <taxon>Ascomycota</taxon>
        <taxon>Saccharomycotina</taxon>
        <taxon>Pichiomycetes</taxon>
        <taxon>Debaryomycetaceae</taxon>
        <taxon>Yamadazyma</taxon>
    </lineage>
</organism>
<dbReference type="SUPFAM" id="SSF63737">
    <property type="entry name" value="Leukotriene A4 hydrolase N-terminal domain"/>
    <property type="match status" value="1"/>
</dbReference>
<feature type="binding site" evidence="13">
    <location>
        <position position="298"/>
    </location>
    <ligand>
        <name>Zn(2+)</name>
        <dbReference type="ChEBI" id="CHEBI:29105"/>
        <note>catalytic</note>
    </ligand>
</feature>
<dbReference type="Pfam" id="PF17900">
    <property type="entry name" value="Peptidase_M1_N"/>
    <property type="match status" value="1"/>
</dbReference>
<evidence type="ECO:0000313" key="17">
    <source>
        <dbReference type="Proteomes" id="UP000000707"/>
    </source>
</evidence>
<dbReference type="HOGENOM" id="CLU_014505_1_2_1"/>
<dbReference type="Proteomes" id="UP000000707">
    <property type="component" value="Unassembled WGS sequence"/>
</dbReference>
<evidence type="ECO:0000256" key="12">
    <source>
        <dbReference type="PIRSR" id="PIRSR612777-2"/>
    </source>
</evidence>
<keyword evidence="5 14" id="KW-0963">Cytoplasm</keyword>
<dbReference type="GO" id="GO:0005829">
    <property type="term" value="C:cytosol"/>
    <property type="evidence" value="ECO:0007669"/>
    <property type="project" value="TreeGrafter"/>
</dbReference>
<comment type="cofactor">
    <cofactor evidence="13 14">
        <name>Zn(2+)</name>
        <dbReference type="ChEBI" id="CHEBI:29105"/>
    </cofactor>
    <text evidence="13 14">Binds 1 zinc ion per subunit.</text>
</comment>
<keyword evidence="10 14" id="KW-0482">Metalloprotease</keyword>
<evidence type="ECO:0000256" key="2">
    <source>
        <dbReference type="ARBA" id="ARBA00002142"/>
    </source>
</evidence>
<feature type="binding site" evidence="13">
    <location>
        <position position="317"/>
    </location>
    <ligand>
        <name>Zn(2+)</name>
        <dbReference type="ChEBI" id="CHEBI:29105"/>
        <note>catalytic</note>
    </ligand>
</feature>
<dbReference type="InterPro" id="IPR049980">
    <property type="entry name" value="LTA4H_cat"/>
</dbReference>
<dbReference type="Gene3D" id="3.30.2010.30">
    <property type="match status" value="1"/>
</dbReference>
<dbReference type="FunFam" id="3.30.2010.30:FF:000001">
    <property type="entry name" value="Leukotriene A(4) hydrolase"/>
    <property type="match status" value="1"/>
</dbReference>
<feature type="binding site" evidence="12">
    <location>
        <begin position="265"/>
        <end position="270"/>
    </location>
    <ligand>
        <name>a peptide</name>
        <dbReference type="ChEBI" id="CHEBI:60466"/>
    </ligand>
</feature>
<dbReference type="PANTHER" id="PTHR45726:SF3">
    <property type="entry name" value="LEUKOTRIENE A-4 HYDROLASE"/>
    <property type="match status" value="1"/>
</dbReference>
<feature type="active site" description="Proton acceptor" evidence="11">
    <location>
        <position position="295"/>
    </location>
</feature>
<comment type="catalytic activity">
    <reaction evidence="1 14">
        <text>an epoxide + H2O = an ethanediol</text>
        <dbReference type="Rhea" id="RHEA:19037"/>
        <dbReference type="ChEBI" id="CHEBI:15377"/>
        <dbReference type="ChEBI" id="CHEBI:32955"/>
        <dbReference type="ChEBI" id="CHEBI:140594"/>
        <dbReference type="EC" id="3.3.2.10"/>
    </reaction>
</comment>
<dbReference type="SUPFAM" id="SSF55486">
    <property type="entry name" value="Metalloproteases ('zincins'), catalytic domain"/>
    <property type="match status" value="1"/>
</dbReference>
<dbReference type="InterPro" id="IPR012777">
    <property type="entry name" value="LTA4H"/>
</dbReference>
<dbReference type="GeneID" id="18247450"/>
<evidence type="ECO:0000256" key="8">
    <source>
        <dbReference type="ARBA" id="ARBA00022801"/>
    </source>
</evidence>
<dbReference type="SUPFAM" id="SSF48371">
    <property type="entry name" value="ARM repeat"/>
    <property type="match status" value="1"/>
</dbReference>
<evidence type="ECO:0000256" key="13">
    <source>
        <dbReference type="PIRSR" id="PIRSR612777-3"/>
    </source>
</evidence>
<dbReference type="InterPro" id="IPR014782">
    <property type="entry name" value="Peptidase_M1_dom"/>
</dbReference>